<name>A0A2P2QRE9_RHIMU</name>
<accession>A0A2P2QRE9</accession>
<reference evidence="2" key="1">
    <citation type="submission" date="2018-02" db="EMBL/GenBank/DDBJ databases">
        <title>Rhizophora mucronata_Transcriptome.</title>
        <authorList>
            <person name="Meera S.P."/>
            <person name="Sreeshan A."/>
            <person name="Augustine A."/>
        </authorList>
    </citation>
    <scope>NUCLEOTIDE SEQUENCE</scope>
    <source>
        <tissue evidence="2">Leaf</tissue>
    </source>
</reference>
<feature type="region of interest" description="Disordered" evidence="1">
    <location>
        <begin position="1"/>
        <end position="25"/>
    </location>
</feature>
<proteinExistence type="predicted"/>
<dbReference type="EMBL" id="GGEC01088987">
    <property type="protein sequence ID" value="MBX69471.1"/>
    <property type="molecule type" value="Transcribed_RNA"/>
</dbReference>
<evidence type="ECO:0000256" key="1">
    <source>
        <dbReference type="SAM" id="MobiDB-lite"/>
    </source>
</evidence>
<evidence type="ECO:0000313" key="2">
    <source>
        <dbReference type="EMBL" id="MBX69471.1"/>
    </source>
</evidence>
<protein>
    <submittedName>
        <fullName evidence="2">Uncharacterized protein</fullName>
    </submittedName>
</protein>
<sequence>MQPLDLSPKLSNSTPTSSSLVSAPRRSLPWLSAQASLQTMPSVGTSRMHAKCLMNCLTEGHSNTIT</sequence>
<feature type="compositionally biased region" description="Low complexity" evidence="1">
    <location>
        <begin position="1"/>
        <end position="24"/>
    </location>
</feature>
<dbReference type="AlphaFoldDB" id="A0A2P2QRE9"/>
<organism evidence="2">
    <name type="scientific">Rhizophora mucronata</name>
    <name type="common">Asiatic mangrove</name>
    <dbReference type="NCBI Taxonomy" id="61149"/>
    <lineage>
        <taxon>Eukaryota</taxon>
        <taxon>Viridiplantae</taxon>
        <taxon>Streptophyta</taxon>
        <taxon>Embryophyta</taxon>
        <taxon>Tracheophyta</taxon>
        <taxon>Spermatophyta</taxon>
        <taxon>Magnoliopsida</taxon>
        <taxon>eudicotyledons</taxon>
        <taxon>Gunneridae</taxon>
        <taxon>Pentapetalae</taxon>
        <taxon>rosids</taxon>
        <taxon>fabids</taxon>
        <taxon>Malpighiales</taxon>
        <taxon>Rhizophoraceae</taxon>
        <taxon>Rhizophora</taxon>
    </lineage>
</organism>